<dbReference type="NCBIfam" id="TIGR01352">
    <property type="entry name" value="tonB_Cterm"/>
    <property type="match status" value="1"/>
</dbReference>
<dbReference type="InterPro" id="IPR037682">
    <property type="entry name" value="TonB_C"/>
</dbReference>
<dbReference type="PANTHER" id="PTHR33446">
    <property type="entry name" value="PROTEIN TONB-RELATED"/>
    <property type="match status" value="1"/>
</dbReference>
<keyword evidence="10" id="KW-0735">Signal-anchor</keyword>
<evidence type="ECO:0000259" key="12">
    <source>
        <dbReference type="PROSITE" id="PS52015"/>
    </source>
</evidence>
<evidence type="ECO:0000256" key="11">
    <source>
        <dbReference type="SAM" id="MobiDB-lite"/>
    </source>
</evidence>
<dbReference type="Proteomes" id="UP000239007">
    <property type="component" value="Unassembled WGS sequence"/>
</dbReference>
<dbReference type="Pfam" id="PF03544">
    <property type="entry name" value="TonB_C"/>
    <property type="match status" value="1"/>
</dbReference>
<keyword evidence="9" id="KW-0472">Membrane</keyword>
<dbReference type="InterPro" id="IPR006260">
    <property type="entry name" value="TonB/TolA_C"/>
</dbReference>
<comment type="similarity">
    <text evidence="2 10">Belongs to the TonB family.</text>
</comment>
<evidence type="ECO:0000313" key="14">
    <source>
        <dbReference type="Proteomes" id="UP000239007"/>
    </source>
</evidence>
<protein>
    <recommendedName>
        <fullName evidence="10">Protein TonB</fullName>
    </recommendedName>
</protein>
<comment type="subcellular location">
    <subcellularLocation>
        <location evidence="1 10">Cell inner membrane</location>
        <topology evidence="1 10">Single-pass membrane protein</topology>
        <orientation evidence="1 10">Periplasmic side</orientation>
    </subcellularLocation>
</comment>
<dbReference type="GO" id="GO:0015891">
    <property type="term" value="P:siderophore transport"/>
    <property type="evidence" value="ECO:0007669"/>
    <property type="project" value="InterPro"/>
</dbReference>
<evidence type="ECO:0000256" key="10">
    <source>
        <dbReference type="RuleBase" id="RU362123"/>
    </source>
</evidence>
<keyword evidence="5 10" id="KW-0997">Cell inner membrane</keyword>
<evidence type="ECO:0000256" key="6">
    <source>
        <dbReference type="ARBA" id="ARBA00022692"/>
    </source>
</evidence>
<evidence type="ECO:0000256" key="4">
    <source>
        <dbReference type="ARBA" id="ARBA00022475"/>
    </source>
</evidence>
<keyword evidence="14" id="KW-1185">Reference proteome</keyword>
<evidence type="ECO:0000256" key="7">
    <source>
        <dbReference type="ARBA" id="ARBA00022927"/>
    </source>
</evidence>
<keyword evidence="7 10" id="KW-0653">Protein transport</keyword>
<feature type="domain" description="TonB C-terminal" evidence="12">
    <location>
        <begin position="106"/>
        <end position="199"/>
    </location>
</feature>
<gene>
    <name evidence="13" type="ORF">BTO11_03255</name>
</gene>
<dbReference type="FunFam" id="3.30.1150.10:FF:000006">
    <property type="entry name" value="Protein TonB"/>
    <property type="match status" value="1"/>
</dbReference>
<dbReference type="GO" id="GO:0031992">
    <property type="term" value="F:energy transducer activity"/>
    <property type="evidence" value="ECO:0007669"/>
    <property type="project" value="InterPro"/>
</dbReference>
<evidence type="ECO:0000256" key="5">
    <source>
        <dbReference type="ARBA" id="ARBA00022519"/>
    </source>
</evidence>
<dbReference type="GO" id="GO:0055085">
    <property type="term" value="P:transmembrane transport"/>
    <property type="evidence" value="ECO:0007669"/>
    <property type="project" value="InterPro"/>
</dbReference>
<dbReference type="SUPFAM" id="SSF74653">
    <property type="entry name" value="TolA/TonB C-terminal domain"/>
    <property type="match status" value="1"/>
</dbReference>
<evidence type="ECO:0000256" key="3">
    <source>
        <dbReference type="ARBA" id="ARBA00022448"/>
    </source>
</evidence>
<evidence type="ECO:0000256" key="8">
    <source>
        <dbReference type="ARBA" id="ARBA00022989"/>
    </source>
</evidence>
<dbReference type="Gene3D" id="3.30.2420.10">
    <property type="entry name" value="TonB"/>
    <property type="match status" value="1"/>
</dbReference>
<accession>A0A2S7UZI7</accession>
<organism evidence="13 14">
    <name type="scientific">Psychrosphaera saromensis</name>
    <dbReference type="NCBI Taxonomy" id="716813"/>
    <lineage>
        <taxon>Bacteria</taxon>
        <taxon>Pseudomonadati</taxon>
        <taxon>Pseudomonadota</taxon>
        <taxon>Gammaproteobacteria</taxon>
        <taxon>Alteromonadales</taxon>
        <taxon>Pseudoalteromonadaceae</taxon>
        <taxon>Psychrosphaera</taxon>
    </lineage>
</organism>
<dbReference type="EMBL" id="MSCH01000003">
    <property type="protein sequence ID" value="PQJ55138.1"/>
    <property type="molecule type" value="Genomic_DNA"/>
</dbReference>
<dbReference type="GO" id="GO:0005886">
    <property type="term" value="C:plasma membrane"/>
    <property type="evidence" value="ECO:0007669"/>
    <property type="project" value="UniProtKB-SubCell"/>
</dbReference>
<keyword evidence="8" id="KW-1133">Transmembrane helix</keyword>
<feature type="compositionally biased region" description="Pro residues" evidence="11">
    <location>
        <begin position="59"/>
        <end position="71"/>
    </location>
</feature>
<dbReference type="PROSITE" id="PS52015">
    <property type="entry name" value="TONB_CTD"/>
    <property type="match status" value="1"/>
</dbReference>
<evidence type="ECO:0000256" key="1">
    <source>
        <dbReference type="ARBA" id="ARBA00004383"/>
    </source>
</evidence>
<proteinExistence type="inferred from homology"/>
<dbReference type="AlphaFoldDB" id="A0A2S7UZI7"/>
<dbReference type="GO" id="GO:0015031">
    <property type="term" value="P:protein transport"/>
    <property type="evidence" value="ECO:0007669"/>
    <property type="project" value="UniProtKB-UniRule"/>
</dbReference>
<evidence type="ECO:0000256" key="2">
    <source>
        <dbReference type="ARBA" id="ARBA00006555"/>
    </source>
</evidence>
<keyword evidence="4 10" id="KW-1003">Cell membrane</keyword>
<dbReference type="InterPro" id="IPR003538">
    <property type="entry name" value="TonB"/>
</dbReference>
<dbReference type="PRINTS" id="PR01374">
    <property type="entry name" value="TONBPROTEIN"/>
</dbReference>
<keyword evidence="3 10" id="KW-0813">Transport</keyword>
<evidence type="ECO:0000256" key="9">
    <source>
        <dbReference type="ARBA" id="ARBA00023136"/>
    </source>
</evidence>
<dbReference type="InterPro" id="IPR051045">
    <property type="entry name" value="TonB-dependent_transducer"/>
</dbReference>
<feature type="region of interest" description="Disordered" evidence="11">
    <location>
        <begin position="50"/>
        <end position="71"/>
    </location>
</feature>
<reference evidence="13 14" key="1">
    <citation type="submission" date="2016-12" db="EMBL/GenBank/DDBJ databases">
        <title>Diversity of luminous bacteria.</title>
        <authorList>
            <person name="Yoshizawa S."/>
            <person name="Kogure K."/>
        </authorList>
    </citation>
    <scope>NUCLEOTIDE SEQUENCE [LARGE SCALE GENOMIC DNA]</scope>
    <source>
        <strain evidence="13 14">SA4-48</strain>
    </source>
</reference>
<dbReference type="PANTHER" id="PTHR33446:SF14">
    <property type="entry name" value="PROTEIN TONB"/>
    <property type="match status" value="1"/>
</dbReference>
<name>A0A2S7UZI7_9GAMM</name>
<evidence type="ECO:0000313" key="13">
    <source>
        <dbReference type="EMBL" id="PQJ55138.1"/>
    </source>
</evidence>
<dbReference type="GO" id="GO:0030288">
    <property type="term" value="C:outer membrane-bounded periplasmic space"/>
    <property type="evidence" value="ECO:0007669"/>
    <property type="project" value="InterPro"/>
</dbReference>
<keyword evidence="6" id="KW-0812">Transmembrane</keyword>
<sequence>MLKVSGFTIAGTVMALVLFVIMSKLAETEVSFIDPAPVITVDVNGVKNEEATKEKVKPLPEPPKPKPMPPQVPQDLVQNDHLELGPPGIDVEIPSIGLTKIGLGGQKNKSATPIFRVEPQYPIKAATEGIEGWVSLSFSIDKLGRVIDVKVMDAEPKRYFERAARKALKKWKYQPKLVNGEAMVQSGQSILLEFGMTQG</sequence>
<comment type="function">
    <text evidence="10">Interacts with outer membrane receptor proteins that carry out high-affinity binding and energy dependent uptake into the periplasmic space of specific substrates. It could act to transduce energy from the cytoplasmic membrane to specific energy-requiring processes in the outer membrane, resulting in the release into the periplasm of ligands bound by these outer membrane proteins.</text>
</comment>
<comment type="caution">
    <text evidence="13">The sequence shown here is derived from an EMBL/GenBank/DDBJ whole genome shotgun (WGS) entry which is preliminary data.</text>
</comment>